<dbReference type="OrthoDB" id="1162179at2"/>
<organism evidence="1 2">
    <name type="scientific">Catalinimonas alkaloidigena</name>
    <dbReference type="NCBI Taxonomy" id="1075417"/>
    <lineage>
        <taxon>Bacteria</taxon>
        <taxon>Pseudomonadati</taxon>
        <taxon>Bacteroidota</taxon>
        <taxon>Cytophagia</taxon>
        <taxon>Cytophagales</taxon>
        <taxon>Catalimonadaceae</taxon>
        <taxon>Catalinimonas</taxon>
    </lineage>
</organism>
<accession>A0A1G8Y0N7</accession>
<evidence type="ECO:0008006" key="3">
    <source>
        <dbReference type="Google" id="ProtNLM"/>
    </source>
</evidence>
<dbReference type="RefSeq" id="WP_089678636.1">
    <property type="nucleotide sequence ID" value="NZ_FNFO01000001.1"/>
</dbReference>
<evidence type="ECO:0000313" key="2">
    <source>
        <dbReference type="Proteomes" id="UP000198510"/>
    </source>
</evidence>
<proteinExistence type="predicted"/>
<keyword evidence="2" id="KW-1185">Reference proteome</keyword>
<dbReference type="PANTHER" id="PTHR39473:SF1">
    <property type="entry name" value="DINB-LIKE DOMAIN-CONTAINING PROTEIN"/>
    <property type="match status" value="1"/>
</dbReference>
<dbReference type="STRING" id="1075417.SAMN05421823_101534"/>
<dbReference type="Proteomes" id="UP000198510">
    <property type="component" value="Unassembled WGS sequence"/>
</dbReference>
<sequence>MQQQLFKQLTFLLSTVRSEDFHCPLPILSGATIGQHIRHVLEFYQCLLQSLTDGQVCYDHRPRDPRLETDRAFALSQLHQLQASLTDLEGERHLSLLTGPPEHPLRVMTSLDRELLYCLEHAIHHLALVKIGVIQALPYLTLPEGFGIAPATLHYRAHKPLAS</sequence>
<name>A0A1G8Y0N7_9BACT</name>
<protein>
    <recommendedName>
        <fullName evidence="3">DinB superfamily protein</fullName>
    </recommendedName>
</protein>
<evidence type="ECO:0000313" key="1">
    <source>
        <dbReference type="EMBL" id="SDJ96331.1"/>
    </source>
</evidence>
<gene>
    <name evidence="1" type="ORF">SAMN05421823_101534</name>
</gene>
<dbReference type="SUPFAM" id="SSF109854">
    <property type="entry name" value="DinB/YfiT-like putative metalloenzymes"/>
    <property type="match status" value="1"/>
</dbReference>
<dbReference type="PANTHER" id="PTHR39473">
    <property type="match status" value="1"/>
</dbReference>
<reference evidence="1 2" key="1">
    <citation type="submission" date="2016-10" db="EMBL/GenBank/DDBJ databases">
        <authorList>
            <person name="de Groot N.N."/>
        </authorList>
    </citation>
    <scope>NUCLEOTIDE SEQUENCE [LARGE SCALE GENOMIC DNA]</scope>
    <source>
        <strain evidence="1 2">DSM 25186</strain>
    </source>
</reference>
<dbReference type="AlphaFoldDB" id="A0A1G8Y0N7"/>
<dbReference type="InterPro" id="IPR034660">
    <property type="entry name" value="DinB/YfiT-like"/>
</dbReference>
<dbReference type="EMBL" id="FNFO01000001">
    <property type="protein sequence ID" value="SDJ96331.1"/>
    <property type="molecule type" value="Genomic_DNA"/>
</dbReference>